<dbReference type="RefSeq" id="WP_125324686.1">
    <property type="nucleotide sequence ID" value="NZ_CP034328.1"/>
</dbReference>
<dbReference type="Pfam" id="PF13468">
    <property type="entry name" value="Glyoxalase_3"/>
    <property type="match status" value="1"/>
</dbReference>
<dbReference type="EMBL" id="CP034328">
    <property type="protein sequence ID" value="AZL58485.1"/>
    <property type="molecule type" value="Genomic_DNA"/>
</dbReference>
<dbReference type="InterPro" id="IPR029068">
    <property type="entry name" value="Glyas_Bleomycin-R_OHBP_Dase"/>
</dbReference>
<name>A0A3S8U4K1_9RHOB</name>
<dbReference type="AlphaFoldDB" id="A0A3S8U4K1"/>
<proteinExistence type="predicted"/>
<keyword evidence="3" id="KW-1185">Reference proteome</keyword>
<feature type="domain" description="Glyoxalase-like" evidence="1">
    <location>
        <begin position="4"/>
        <end position="172"/>
    </location>
</feature>
<dbReference type="Proteomes" id="UP000282002">
    <property type="component" value="Chromosome"/>
</dbReference>
<dbReference type="OrthoDB" id="8451710at2"/>
<sequence>MLRLDHLAIVAGRLEDGVAAVESLLGVPMAGGGKHPLMATHNRLLGLGDLYLEVIAIDPEAPAPTRPRWFDMDSFRGPPRLSNWVAACDDLAAEVAQGPQGIGTPIALQRGDYRWQMAVPEDGRLPFDGACPALIRWEGTAHPARALPDTGLRLSRLEIAHPQSAALRKALAGRLQDPRVVILDGPVVALRATIDTPEGPRELC</sequence>
<reference evidence="2 3" key="1">
    <citation type="submission" date="2018-12" db="EMBL/GenBank/DDBJ databases">
        <title>Complete genome sequencing of Tabrizicola sp. K13M18.</title>
        <authorList>
            <person name="Bae J.-W."/>
        </authorList>
    </citation>
    <scope>NUCLEOTIDE SEQUENCE [LARGE SCALE GENOMIC DNA]</scope>
    <source>
        <strain evidence="2 3">K13M18</strain>
    </source>
</reference>
<dbReference type="KEGG" id="taw:EI545_06355"/>
<evidence type="ECO:0000259" key="1">
    <source>
        <dbReference type="Pfam" id="PF13468"/>
    </source>
</evidence>
<dbReference type="InterPro" id="IPR025870">
    <property type="entry name" value="Glyoxalase-like_dom"/>
</dbReference>
<accession>A0A3S8U4K1</accession>
<evidence type="ECO:0000313" key="2">
    <source>
        <dbReference type="EMBL" id="AZL58485.1"/>
    </source>
</evidence>
<evidence type="ECO:0000313" key="3">
    <source>
        <dbReference type="Proteomes" id="UP000282002"/>
    </source>
</evidence>
<organism evidence="2 3">
    <name type="scientific">Tabrizicola piscis</name>
    <dbReference type="NCBI Taxonomy" id="2494374"/>
    <lineage>
        <taxon>Bacteria</taxon>
        <taxon>Pseudomonadati</taxon>
        <taxon>Pseudomonadota</taxon>
        <taxon>Alphaproteobacteria</taxon>
        <taxon>Rhodobacterales</taxon>
        <taxon>Paracoccaceae</taxon>
        <taxon>Tabrizicola</taxon>
    </lineage>
</organism>
<protein>
    <submittedName>
        <fullName evidence="2">VOC family protein</fullName>
    </submittedName>
</protein>
<gene>
    <name evidence="2" type="ORF">EI545_06355</name>
</gene>
<dbReference type="Gene3D" id="3.10.180.10">
    <property type="entry name" value="2,3-Dihydroxybiphenyl 1,2-Dioxygenase, domain 1"/>
    <property type="match status" value="1"/>
</dbReference>